<organism evidence="3">
    <name type="scientific">uncultured SAR11 cluster alpha proteobacterium H17925_45G17</name>
    <dbReference type="NCBI Taxonomy" id="715038"/>
    <lineage>
        <taxon>Bacteria</taxon>
        <taxon>Pseudomonadati</taxon>
        <taxon>Pseudomonadota</taxon>
        <taxon>Alphaproteobacteria</taxon>
        <taxon>Candidatus Pelagibacterales</taxon>
        <taxon>environmental samples</taxon>
    </lineage>
</organism>
<dbReference type="InterPro" id="IPR016161">
    <property type="entry name" value="Ald_DH/histidinol_DH"/>
</dbReference>
<dbReference type="GO" id="GO:0016491">
    <property type="term" value="F:oxidoreductase activity"/>
    <property type="evidence" value="ECO:0007669"/>
    <property type="project" value="UniProtKB-KW"/>
</dbReference>
<dbReference type="SUPFAM" id="SSF53720">
    <property type="entry name" value="ALDH-like"/>
    <property type="match status" value="1"/>
</dbReference>
<evidence type="ECO:0000256" key="2">
    <source>
        <dbReference type="SAM" id="MobiDB-lite"/>
    </source>
</evidence>
<keyword evidence="1" id="KW-0560">Oxidoreductase</keyword>
<proteinExistence type="predicted"/>
<protein>
    <submittedName>
        <fullName evidence="3">Uncharacterized protein</fullName>
    </submittedName>
</protein>
<dbReference type="AlphaFoldDB" id="E7CA20"/>
<reference evidence="3" key="1">
    <citation type="submission" date="2010-01" db="EMBL/GenBank/DDBJ databases">
        <title>Genome fragments of uncultured bacteria from the North Pacific Subtropical Gyre.</title>
        <authorList>
            <person name="Pham V.D."/>
            <person name="DeLong E.F."/>
        </authorList>
    </citation>
    <scope>NUCLEOTIDE SEQUENCE</scope>
</reference>
<dbReference type="InterPro" id="IPR016162">
    <property type="entry name" value="Ald_DH_N"/>
</dbReference>
<dbReference type="EMBL" id="GU574704">
    <property type="protein sequence ID" value="ADH43004.1"/>
    <property type="molecule type" value="Genomic_DNA"/>
</dbReference>
<accession>E7CA20</accession>
<sequence>MQLTACAMVQIPQYMDSSAVQVVEGGREGTQAVLLPRYDHIFFTGGTRQPSDSHLTAISHSSDTQGSVSGKWWRNLQHAT</sequence>
<dbReference type="Gene3D" id="3.40.605.10">
    <property type="entry name" value="Aldehyde Dehydrogenase, Chain A, domain 1"/>
    <property type="match status" value="1"/>
</dbReference>
<evidence type="ECO:0000256" key="1">
    <source>
        <dbReference type="ARBA" id="ARBA00023002"/>
    </source>
</evidence>
<evidence type="ECO:0000313" key="3">
    <source>
        <dbReference type="EMBL" id="ADH43004.1"/>
    </source>
</evidence>
<feature type="region of interest" description="Disordered" evidence="2">
    <location>
        <begin position="49"/>
        <end position="68"/>
    </location>
</feature>
<name>E7CA20_9PROT</name>